<proteinExistence type="predicted"/>
<organism evidence="2 3">
    <name type="scientific">Trypanosoma theileri</name>
    <dbReference type="NCBI Taxonomy" id="67003"/>
    <lineage>
        <taxon>Eukaryota</taxon>
        <taxon>Discoba</taxon>
        <taxon>Euglenozoa</taxon>
        <taxon>Kinetoplastea</taxon>
        <taxon>Metakinetoplastina</taxon>
        <taxon>Trypanosomatida</taxon>
        <taxon>Trypanosomatidae</taxon>
        <taxon>Trypanosoma</taxon>
    </lineage>
</organism>
<sequence>MLRRSDLLLKKGWTHNPGRTRRGGKNLAWRPKISEKILEQFIPLNLAFPRRHPNSWQELQFRFLGYTKWPKEIGFYNAGDNFELTPEAMYRIYLKNRDEDFWSRLHNEKTIVHLMPKIEKEPKKYMERVDDIFRHHLKRFGADHYIYNAVMQASAFAKDILRCEQLLNEMRSLGLEPNAQTYVNMMLAVHLTGGPREKAEAYMNEGVKTGALSAVMRLDTEFQMWMDQFKRLGSFTANTGYLSVNDEGAKPMPRDMWALWGWHHSEPKFISRKRMINEQVSNRVRCGRELVGTVYSKARRQPWAKYNGMLPFDFNGPARRNTVSFKDAPAPAHNFEVCGSAF</sequence>
<dbReference type="AlphaFoldDB" id="A0A1X0NHG3"/>
<dbReference type="PROSITE" id="PS51375">
    <property type="entry name" value="PPR"/>
    <property type="match status" value="1"/>
</dbReference>
<evidence type="ECO:0000313" key="3">
    <source>
        <dbReference type="Proteomes" id="UP000192257"/>
    </source>
</evidence>
<keyword evidence="3" id="KW-1185">Reference proteome</keyword>
<comment type="caution">
    <text evidence="2">The sequence shown here is derived from an EMBL/GenBank/DDBJ whole genome shotgun (WGS) entry which is preliminary data.</text>
</comment>
<dbReference type="RefSeq" id="XP_028878231.1">
    <property type="nucleotide sequence ID" value="XM_029030462.1"/>
</dbReference>
<dbReference type="OrthoDB" id="185373at2759"/>
<protein>
    <submittedName>
        <fullName evidence="2">Mitochondrial RNA binding complex 1 subunit</fullName>
    </submittedName>
</protein>
<gene>
    <name evidence="2" type="ORF">TM35_000481260</name>
</gene>
<feature type="repeat" description="PPR" evidence="1">
    <location>
        <begin position="143"/>
        <end position="177"/>
    </location>
</feature>
<dbReference type="InterPro" id="IPR002885">
    <property type="entry name" value="PPR_rpt"/>
</dbReference>
<dbReference type="Gene3D" id="1.25.40.10">
    <property type="entry name" value="Tetratricopeptide repeat domain"/>
    <property type="match status" value="1"/>
</dbReference>
<name>A0A1X0NHG3_9TRYP</name>
<dbReference type="STRING" id="67003.A0A1X0NHG3"/>
<dbReference type="EMBL" id="NBCO01000048">
    <property type="protein sequence ID" value="ORC84165.1"/>
    <property type="molecule type" value="Genomic_DNA"/>
</dbReference>
<dbReference type="Proteomes" id="UP000192257">
    <property type="component" value="Unassembled WGS sequence"/>
</dbReference>
<reference evidence="2 3" key="1">
    <citation type="submission" date="2017-03" db="EMBL/GenBank/DDBJ databases">
        <title>An alternative strategy for trypanosome survival in the mammalian bloodstream revealed through genome and transcriptome analysis of the ubiquitous bovine parasite Trypanosoma (Megatrypanum) theileri.</title>
        <authorList>
            <person name="Kelly S."/>
            <person name="Ivens A."/>
            <person name="Mott A."/>
            <person name="O'Neill E."/>
            <person name="Emms D."/>
            <person name="Macleod O."/>
            <person name="Voorheis P."/>
            <person name="Matthews J."/>
            <person name="Matthews K."/>
            <person name="Carrington M."/>
        </authorList>
    </citation>
    <scope>NUCLEOTIDE SEQUENCE [LARGE SCALE GENOMIC DNA]</scope>
    <source>
        <strain evidence="2">Edinburgh</strain>
    </source>
</reference>
<evidence type="ECO:0000313" key="2">
    <source>
        <dbReference type="EMBL" id="ORC84165.1"/>
    </source>
</evidence>
<evidence type="ECO:0000256" key="1">
    <source>
        <dbReference type="PROSITE-ProRule" id="PRU00708"/>
    </source>
</evidence>
<dbReference type="GeneID" id="39990242"/>
<accession>A0A1X0NHG3</accession>
<dbReference type="InterPro" id="IPR011990">
    <property type="entry name" value="TPR-like_helical_dom_sf"/>
</dbReference>
<dbReference type="VEuPathDB" id="TriTrypDB:TM35_000481260"/>